<evidence type="ECO:0000313" key="3">
    <source>
        <dbReference type="Proteomes" id="UP001417504"/>
    </source>
</evidence>
<dbReference type="AlphaFoldDB" id="A0AAP0KQW9"/>
<gene>
    <name evidence="2" type="ORF">Sjap_003649</name>
</gene>
<protein>
    <submittedName>
        <fullName evidence="2">Uncharacterized protein</fullName>
    </submittedName>
</protein>
<reference evidence="2 3" key="1">
    <citation type="submission" date="2024-01" db="EMBL/GenBank/DDBJ databases">
        <title>Genome assemblies of Stephania.</title>
        <authorList>
            <person name="Yang L."/>
        </authorList>
    </citation>
    <scope>NUCLEOTIDE SEQUENCE [LARGE SCALE GENOMIC DNA]</scope>
    <source>
        <strain evidence="2">QJT</strain>
        <tissue evidence="2">Leaf</tissue>
    </source>
</reference>
<feature type="region of interest" description="Disordered" evidence="1">
    <location>
        <begin position="24"/>
        <end position="47"/>
    </location>
</feature>
<name>A0AAP0KQW9_9MAGN</name>
<proteinExistence type="predicted"/>
<keyword evidence="3" id="KW-1185">Reference proteome</keyword>
<evidence type="ECO:0000313" key="2">
    <source>
        <dbReference type="EMBL" id="KAK9156169.1"/>
    </source>
</evidence>
<feature type="compositionally biased region" description="Basic and acidic residues" evidence="1">
    <location>
        <begin position="24"/>
        <end position="37"/>
    </location>
</feature>
<dbReference type="Gene3D" id="3.40.50.2000">
    <property type="entry name" value="Glycogen Phosphorylase B"/>
    <property type="match status" value="2"/>
</dbReference>
<dbReference type="EMBL" id="JBBNAE010000001">
    <property type="protein sequence ID" value="KAK9156169.1"/>
    <property type="molecule type" value="Genomic_DNA"/>
</dbReference>
<evidence type="ECO:0000256" key="1">
    <source>
        <dbReference type="SAM" id="MobiDB-lite"/>
    </source>
</evidence>
<sequence length="60" mass="6798">MVTAEEVERGIRKVMEKDSEVRRRVKEMSVKSREAAKDAGSSSASMKHFIEDLLNDTKLS</sequence>
<dbReference type="Proteomes" id="UP001417504">
    <property type="component" value="Unassembled WGS sequence"/>
</dbReference>
<comment type="caution">
    <text evidence="2">The sequence shown here is derived from an EMBL/GenBank/DDBJ whole genome shotgun (WGS) entry which is preliminary data.</text>
</comment>
<accession>A0AAP0KQW9</accession>
<organism evidence="2 3">
    <name type="scientific">Stephania japonica</name>
    <dbReference type="NCBI Taxonomy" id="461633"/>
    <lineage>
        <taxon>Eukaryota</taxon>
        <taxon>Viridiplantae</taxon>
        <taxon>Streptophyta</taxon>
        <taxon>Embryophyta</taxon>
        <taxon>Tracheophyta</taxon>
        <taxon>Spermatophyta</taxon>
        <taxon>Magnoliopsida</taxon>
        <taxon>Ranunculales</taxon>
        <taxon>Menispermaceae</taxon>
        <taxon>Menispermoideae</taxon>
        <taxon>Cissampelideae</taxon>
        <taxon>Stephania</taxon>
    </lineage>
</organism>
<dbReference type="SUPFAM" id="SSF53756">
    <property type="entry name" value="UDP-Glycosyltransferase/glycogen phosphorylase"/>
    <property type="match status" value="1"/>
</dbReference>